<dbReference type="STRING" id="551991.SAMN05192529_1101"/>
<gene>
    <name evidence="1" type="ORF">SAMN05192529_1101</name>
</gene>
<organism evidence="1 2">
    <name type="scientific">Arachidicoccus rhizosphaerae</name>
    <dbReference type="NCBI Taxonomy" id="551991"/>
    <lineage>
        <taxon>Bacteria</taxon>
        <taxon>Pseudomonadati</taxon>
        <taxon>Bacteroidota</taxon>
        <taxon>Chitinophagia</taxon>
        <taxon>Chitinophagales</taxon>
        <taxon>Chitinophagaceae</taxon>
        <taxon>Arachidicoccus</taxon>
    </lineage>
</organism>
<dbReference type="AlphaFoldDB" id="A0A1H3Z4F7"/>
<reference evidence="1 2" key="1">
    <citation type="submission" date="2016-10" db="EMBL/GenBank/DDBJ databases">
        <authorList>
            <person name="de Groot N.N."/>
        </authorList>
    </citation>
    <scope>NUCLEOTIDE SEQUENCE [LARGE SCALE GENOMIC DNA]</scope>
    <source>
        <strain evidence="1 2">Vu-144</strain>
    </source>
</reference>
<name>A0A1H3Z4F7_9BACT</name>
<accession>A0A1H3Z4F7</accession>
<dbReference type="Proteomes" id="UP000199041">
    <property type="component" value="Unassembled WGS sequence"/>
</dbReference>
<dbReference type="EMBL" id="FNQY01000010">
    <property type="protein sequence ID" value="SEA18348.1"/>
    <property type="molecule type" value="Genomic_DNA"/>
</dbReference>
<keyword evidence="2" id="KW-1185">Reference proteome</keyword>
<protein>
    <submittedName>
        <fullName evidence="1">Uncharacterized protein</fullName>
    </submittedName>
</protein>
<evidence type="ECO:0000313" key="1">
    <source>
        <dbReference type="EMBL" id="SEA18348.1"/>
    </source>
</evidence>
<sequence>MKVENIEKAKELINKISVAEGEIEAIKECYQIRLADRQNSMDYNPLNAVDISLGTDKDLNAIIEEFKCRVIDYYKDQIHDAKEELKEL</sequence>
<evidence type="ECO:0000313" key="2">
    <source>
        <dbReference type="Proteomes" id="UP000199041"/>
    </source>
</evidence>
<dbReference type="RefSeq" id="WP_091397367.1">
    <property type="nucleotide sequence ID" value="NZ_FNQY01000010.1"/>
</dbReference>
<proteinExistence type="predicted"/>